<name>A0ABS5DKS8_9PSEU</name>
<reference evidence="3 4" key="1">
    <citation type="submission" date="2021-04" db="EMBL/GenBank/DDBJ databases">
        <title>Whole-genome sequencing of Saccharopolyspora endophytica KCTC 19397.</title>
        <authorList>
            <person name="Ay H."/>
            <person name="Saygin H."/>
            <person name="Sahin N."/>
        </authorList>
    </citation>
    <scope>NUCLEOTIDE SEQUENCE [LARGE SCALE GENOMIC DNA]</scope>
    <source>
        <strain evidence="3 4">KCTC 19397</strain>
    </source>
</reference>
<organism evidence="3 4">
    <name type="scientific">Saccharopolyspora endophytica</name>
    <dbReference type="NCBI Taxonomy" id="543886"/>
    <lineage>
        <taxon>Bacteria</taxon>
        <taxon>Bacillati</taxon>
        <taxon>Actinomycetota</taxon>
        <taxon>Actinomycetes</taxon>
        <taxon>Pseudonocardiales</taxon>
        <taxon>Pseudonocardiaceae</taxon>
        <taxon>Saccharopolyspora</taxon>
    </lineage>
</organism>
<evidence type="ECO:0000256" key="1">
    <source>
        <dbReference type="SAM" id="MobiDB-lite"/>
    </source>
</evidence>
<gene>
    <name evidence="3" type="ORF">KBO27_23340</name>
</gene>
<dbReference type="EMBL" id="JAGPXE010000010">
    <property type="protein sequence ID" value="MBQ0926892.1"/>
    <property type="molecule type" value="Genomic_DNA"/>
</dbReference>
<evidence type="ECO:0000313" key="3">
    <source>
        <dbReference type="EMBL" id="MBQ0926892.1"/>
    </source>
</evidence>
<evidence type="ECO:0000313" key="4">
    <source>
        <dbReference type="Proteomes" id="UP000674084"/>
    </source>
</evidence>
<proteinExistence type="predicted"/>
<evidence type="ECO:0000256" key="2">
    <source>
        <dbReference type="SAM" id="Phobius"/>
    </source>
</evidence>
<comment type="caution">
    <text evidence="3">The sequence shown here is derived from an EMBL/GenBank/DDBJ whole genome shotgun (WGS) entry which is preliminary data.</text>
</comment>
<sequence>MNILEEAIVFRESARDFVAMVHNGKCEMISKRIAAGISAVAVALGVVLFPVGVASAKITEEPVSCENRGGNQPGGQQPSCQGGGLTQNSENRNPAGHAPPGHN</sequence>
<keyword evidence="2" id="KW-1133">Transmembrane helix</keyword>
<keyword evidence="2" id="KW-0472">Membrane</keyword>
<keyword evidence="2" id="KW-0812">Transmembrane</keyword>
<accession>A0ABS5DKS8</accession>
<dbReference type="Proteomes" id="UP000674084">
    <property type="component" value="Unassembled WGS sequence"/>
</dbReference>
<feature type="transmembrane region" description="Helical" evidence="2">
    <location>
        <begin position="33"/>
        <end position="53"/>
    </location>
</feature>
<feature type="region of interest" description="Disordered" evidence="1">
    <location>
        <begin position="63"/>
        <end position="103"/>
    </location>
</feature>
<dbReference type="RefSeq" id="WP_210972006.1">
    <property type="nucleotide sequence ID" value="NZ_JAGPXE010000010.1"/>
</dbReference>
<keyword evidence="4" id="KW-1185">Reference proteome</keyword>
<protein>
    <submittedName>
        <fullName evidence="3">Uncharacterized protein</fullName>
    </submittedName>
</protein>